<dbReference type="Proteomes" id="UP000467840">
    <property type="component" value="Chromosome 15"/>
</dbReference>
<comment type="caution">
    <text evidence="2">The sequence shown here is derived from an EMBL/GenBank/DDBJ whole genome shotgun (WGS) entry which is preliminary data.</text>
</comment>
<sequence>MIARVEPLVNMGQITRETVPMNLSLAVVAELDDLTVGGLINSYGIEDIPYLALPTRLFKLPVKTMVYPEPGLSISSDRGHTLCSNVHRRGEYTHRDLSSEVRCLMVLRAVRRMEN</sequence>
<accession>A0A6A6MR16</accession>
<evidence type="ECO:0000313" key="2">
    <source>
        <dbReference type="EMBL" id="KAF2314623.1"/>
    </source>
</evidence>
<dbReference type="AlphaFoldDB" id="A0A6A6MR16"/>
<protein>
    <submittedName>
        <fullName evidence="2">Uncharacterized protein</fullName>
    </submittedName>
</protein>
<reference evidence="2 3" key="1">
    <citation type="journal article" date="2020" name="Mol. Plant">
        <title>The Chromosome-Based Rubber Tree Genome Provides New Insights into Spurge Genome Evolution and Rubber Biosynthesis.</title>
        <authorList>
            <person name="Liu J."/>
            <person name="Shi C."/>
            <person name="Shi C.C."/>
            <person name="Li W."/>
            <person name="Zhang Q.J."/>
            <person name="Zhang Y."/>
            <person name="Li K."/>
            <person name="Lu H.F."/>
            <person name="Shi C."/>
            <person name="Zhu S.T."/>
            <person name="Xiao Z.Y."/>
            <person name="Nan H."/>
            <person name="Yue Y."/>
            <person name="Zhu X.G."/>
            <person name="Wu Y."/>
            <person name="Hong X.N."/>
            <person name="Fan G.Y."/>
            <person name="Tong Y."/>
            <person name="Zhang D."/>
            <person name="Mao C.L."/>
            <person name="Liu Y.L."/>
            <person name="Hao S.J."/>
            <person name="Liu W.Q."/>
            <person name="Lv M.Q."/>
            <person name="Zhang H.B."/>
            <person name="Liu Y."/>
            <person name="Hu-Tang G.R."/>
            <person name="Wang J.P."/>
            <person name="Wang J.H."/>
            <person name="Sun Y.H."/>
            <person name="Ni S.B."/>
            <person name="Chen W.B."/>
            <person name="Zhang X.C."/>
            <person name="Jiao Y.N."/>
            <person name="Eichler E.E."/>
            <person name="Li G.H."/>
            <person name="Liu X."/>
            <person name="Gao L.Z."/>
        </authorList>
    </citation>
    <scope>NUCLEOTIDE SEQUENCE [LARGE SCALE GENOMIC DNA]</scope>
    <source>
        <strain evidence="3">cv. GT1</strain>
        <tissue evidence="2">Leaf</tissue>
    </source>
</reference>
<evidence type="ECO:0000313" key="3">
    <source>
        <dbReference type="Proteomes" id="UP000467840"/>
    </source>
</evidence>
<organism evidence="2 3">
    <name type="scientific">Hevea brasiliensis</name>
    <name type="common">Para rubber tree</name>
    <name type="synonym">Siphonia brasiliensis</name>
    <dbReference type="NCBI Taxonomy" id="3981"/>
    <lineage>
        <taxon>Eukaryota</taxon>
        <taxon>Viridiplantae</taxon>
        <taxon>Streptophyta</taxon>
        <taxon>Embryophyta</taxon>
        <taxon>Tracheophyta</taxon>
        <taxon>Spermatophyta</taxon>
        <taxon>Magnoliopsida</taxon>
        <taxon>eudicotyledons</taxon>
        <taxon>Gunneridae</taxon>
        <taxon>Pentapetalae</taxon>
        <taxon>rosids</taxon>
        <taxon>fabids</taxon>
        <taxon>Malpighiales</taxon>
        <taxon>Euphorbiaceae</taxon>
        <taxon>Crotonoideae</taxon>
        <taxon>Micrandreae</taxon>
        <taxon>Hevea</taxon>
    </lineage>
</organism>
<dbReference type="EMBL" id="JAAGAX010000005">
    <property type="protein sequence ID" value="KAF2314623.1"/>
    <property type="molecule type" value="Genomic_DNA"/>
</dbReference>
<evidence type="ECO:0000256" key="1">
    <source>
        <dbReference type="ARBA" id="ARBA00023002"/>
    </source>
</evidence>
<dbReference type="PANTHER" id="PTHR10801">
    <property type="entry name" value="24-DEHYDROCHOLESTEROL REDUCTASE"/>
    <property type="match status" value="1"/>
</dbReference>
<keyword evidence="3" id="KW-1185">Reference proteome</keyword>
<dbReference type="InterPro" id="IPR040165">
    <property type="entry name" value="Diminuto-like"/>
</dbReference>
<dbReference type="GO" id="GO:0005737">
    <property type="term" value="C:cytoplasm"/>
    <property type="evidence" value="ECO:0007669"/>
    <property type="project" value="TreeGrafter"/>
</dbReference>
<proteinExistence type="predicted"/>
<name>A0A6A6MR16_HEVBR</name>
<dbReference type="PANTHER" id="PTHR10801:SF0">
    <property type="entry name" value="DELTA(24)-STEROL REDUCTASE"/>
    <property type="match status" value="1"/>
</dbReference>
<dbReference type="GO" id="GO:0008202">
    <property type="term" value="P:steroid metabolic process"/>
    <property type="evidence" value="ECO:0007669"/>
    <property type="project" value="TreeGrafter"/>
</dbReference>
<dbReference type="GO" id="GO:0016628">
    <property type="term" value="F:oxidoreductase activity, acting on the CH-CH group of donors, NAD or NADP as acceptor"/>
    <property type="evidence" value="ECO:0007669"/>
    <property type="project" value="TreeGrafter"/>
</dbReference>
<dbReference type="GO" id="GO:0016020">
    <property type="term" value="C:membrane"/>
    <property type="evidence" value="ECO:0007669"/>
    <property type="project" value="TreeGrafter"/>
</dbReference>
<keyword evidence="1" id="KW-0560">Oxidoreductase</keyword>
<gene>
    <name evidence="2" type="ORF">GH714_027999</name>
</gene>